<comment type="function">
    <text evidence="10">Involved in inositol deacylation of GPI-anchored proteins which plays important roles in the quality control and ER-associated degradation of GPI-anchored proteins.</text>
</comment>
<keyword evidence="9 10" id="KW-0472">Membrane</keyword>
<keyword evidence="4 10" id="KW-0812">Transmembrane</keyword>
<dbReference type="EMBL" id="LT554985">
    <property type="protein sequence ID" value="SAM09102.1"/>
    <property type="molecule type" value="Genomic_DNA"/>
</dbReference>
<dbReference type="GO" id="GO:0015031">
    <property type="term" value="P:protein transport"/>
    <property type="evidence" value="ECO:0007669"/>
    <property type="project" value="UniProtKB-KW"/>
</dbReference>
<protein>
    <recommendedName>
        <fullName evidence="10">GPI inositol-deacylase</fullName>
        <ecNumber evidence="10">3.1.-.-</ecNumber>
    </recommendedName>
</protein>
<sequence>MTPRLWILVLITFLGCYMLLDSFFHHQRDVPGCQMSYSRPSFIPIPVPHSRFTNKYSLYLYREGGIDPDNQLLGVPTLFIPGHAGSYKQARSIAAESAYYYQSLSAKEFRYGLDVFTVDLNEELSAIAGDLVYDQAEYLNDAIKQILAYYQDIAEYQGRPIPASVIVIGHSMGGVVARIMQHLPNYVPGSINTIFTLATPHSMAPIVLDSSTDMIYRRHLSQPLNDTMVVSVAGGTQDITVNTDAAILPPSMSTGLTVFATAVPGVWTGCDHMAIMWCNQLVKKVAAALVDSTDIRSTSQTAPLDERRRIFEQHLIPMTFVALDPANAIHINHNEQQRLVDQQQLVYNLNQKHGRLGILSNLQDVDSLHVNFCKSEAAGLQCSRLTSGFQKIPSFGNGKTHPFESGTVWLLEMDHALWHDFDLVVVESTRQAPHGFLRIGMYKNTHLLSLYDMAMGAVLNVDARFLATDYHLPSINSPLLAFKVVMHNTSKPAPLVRQVFGGESKFHIVKKNADIHFHRGPYNKKDGLLLTVWPNNDDDLILHLQLDWYGSLGKCVLRLGPAIPMCLFIVSLSFLAHQLSASGASGASPLTEWMVCETYSLVGLYGVVIVAGQVWPDAFGLMDGSFLWWLPLFMLSAGVFLILAVIVSFFISILQWLPSVPTSLWVLLFSCLGFLPVSVVAVLVYFNWLFLCASSYRSAKASNASRDWVRYRGLFAIAMVLTAGLPYHLPGTVVYIRDLMVGWKFSVSLATLLNDAPTIVSLVLLFIIGPCDGMRKSNHWMARTTYVFILYYTLVGIHHPFSLHQFFIALLP</sequence>
<evidence type="ECO:0000256" key="5">
    <source>
        <dbReference type="ARBA" id="ARBA00022801"/>
    </source>
</evidence>
<dbReference type="InterPro" id="IPR029058">
    <property type="entry name" value="AB_hydrolase_fold"/>
</dbReference>
<proteinExistence type="inferred from homology"/>
<keyword evidence="13" id="KW-1185">Reference proteome</keyword>
<keyword evidence="6 10" id="KW-0256">Endoplasmic reticulum</keyword>
<dbReference type="SUPFAM" id="SSF53474">
    <property type="entry name" value="alpha/beta-Hydrolases"/>
    <property type="match status" value="1"/>
</dbReference>
<feature type="transmembrane region" description="Helical" evidence="10">
    <location>
        <begin position="663"/>
        <end position="690"/>
    </location>
</feature>
<comment type="subcellular location">
    <subcellularLocation>
        <location evidence="1">Endoplasmic reticulum membrane</location>
        <topology evidence="1">Multi-pass membrane protein</topology>
    </subcellularLocation>
</comment>
<feature type="transmembrane region" description="Helical" evidence="10">
    <location>
        <begin position="711"/>
        <end position="729"/>
    </location>
</feature>
<dbReference type="PANTHER" id="PTHR15495">
    <property type="entry name" value="NEGATIVE REGULATOR OF VESICLE FORMATION-RELATED"/>
    <property type="match status" value="1"/>
</dbReference>
<keyword evidence="5 10" id="KW-0378">Hydrolase</keyword>
<reference evidence="12" key="1">
    <citation type="submission" date="2016-04" db="EMBL/GenBank/DDBJ databases">
        <authorList>
            <person name="Evans L.H."/>
            <person name="Alamgir A."/>
            <person name="Owens N."/>
            <person name="Weber N.D."/>
            <person name="Virtaneva K."/>
            <person name="Barbian K."/>
            <person name="Babar A."/>
            <person name="Rosenke K."/>
        </authorList>
    </citation>
    <scope>NUCLEOTIDE SEQUENCE [LARGE SCALE GENOMIC DNA]</scope>
    <source>
        <strain evidence="12">CBS 101.48</strain>
    </source>
</reference>
<evidence type="ECO:0000256" key="1">
    <source>
        <dbReference type="ARBA" id="ARBA00004477"/>
    </source>
</evidence>
<dbReference type="STRING" id="4829.A0A168SXB5"/>
<name>A0A168SXB5_ABSGL</name>
<feature type="transmembrane region" description="Helical" evidence="10">
    <location>
        <begin position="749"/>
        <end position="768"/>
    </location>
</feature>
<evidence type="ECO:0000256" key="7">
    <source>
        <dbReference type="ARBA" id="ARBA00022927"/>
    </source>
</evidence>
<dbReference type="EC" id="3.1.-.-" evidence="10"/>
<accession>A0A168SXB5</accession>
<dbReference type="Proteomes" id="UP000078561">
    <property type="component" value="Unassembled WGS sequence"/>
</dbReference>
<dbReference type="PANTHER" id="PTHR15495:SF7">
    <property type="entry name" value="GPI INOSITOL-DEACYLASE"/>
    <property type="match status" value="1"/>
</dbReference>
<dbReference type="InterPro" id="IPR012908">
    <property type="entry name" value="PGAP1-ab_dom-like"/>
</dbReference>
<evidence type="ECO:0000313" key="12">
    <source>
        <dbReference type="EMBL" id="SAM09102.1"/>
    </source>
</evidence>
<feature type="transmembrane region" description="Helical" evidence="10">
    <location>
        <begin position="598"/>
        <end position="615"/>
    </location>
</feature>
<feature type="transmembrane region" description="Helical" evidence="10">
    <location>
        <begin position="555"/>
        <end position="578"/>
    </location>
</feature>
<evidence type="ECO:0000313" key="13">
    <source>
        <dbReference type="Proteomes" id="UP000078561"/>
    </source>
</evidence>
<feature type="transmembrane region" description="Helical" evidence="10">
    <location>
        <begin position="627"/>
        <end position="657"/>
    </location>
</feature>
<evidence type="ECO:0000256" key="2">
    <source>
        <dbReference type="ARBA" id="ARBA00006931"/>
    </source>
</evidence>
<keyword evidence="3 10" id="KW-0813">Transport</keyword>
<dbReference type="GO" id="GO:0050185">
    <property type="term" value="F:phosphatidylinositol deacylase activity"/>
    <property type="evidence" value="ECO:0007669"/>
    <property type="project" value="TreeGrafter"/>
</dbReference>
<evidence type="ECO:0000256" key="10">
    <source>
        <dbReference type="RuleBase" id="RU365011"/>
    </source>
</evidence>
<evidence type="ECO:0000256" key="6">
    <source>
        <dbReference type="ARBA" id="ARBA00022824"/>
    </source>
</evidence>
<feature type="transmembrane region" description="Helical" evidence="10">
    <location>
        <begin position="6"/>
        <end position="24"/>
    </location>
</feature>
<organism evidence="12">
    <name type="scientific">Absidia glauca</name>
    <name type="common">Pin mould</name>
    <dbReference type="NCBI Taxonomy" id="4829"/>
    <lineage>
        <taxon>Eukaryota</taxon>
        <taxon>Fungi</taxon>
        <taxon>Fungi incertae sedis</taxon>
        <taxon>Mucoromycota</taxon>
        <taxon>Mucoromycotina</taxon>
        <taxon>Mucoromycetes</taxon>
        <taxon>Mucorales</taxon>
        <taxon>Cunninghamellaceae</taxon>
        <taxon>Absidia</taxon>
    </lineage>
</organism>
<keyword evidence="8 10" id="KW-1133">Transmembrane helix</keyword>
<evidence type="ECO:0000256" key="4">
    <source>
        <dbReference type="ARBA" id="ARBA00022692"/>
    </source>
</evidence>
<dbReference type="InParanoid" id="A0A168SXB5"/>
<dbReference type="InterPro" id="IPR039529">
    <property type="entry name" value="PGAP1/BST1"/>
</dbReference>
<feature type="transmembrane region" description="Helical" evidence="10">
    <location>
        <begin position="789"/>
        <end position="811"/>
    </location>
</feature>
<dbReference type="GO" id="GO:0006888">
    <property type="term" value="P:endoplasmic reticulum to Golgi vesicle-mediated transport"/>
    <property type="evidence" value="ECO:0007669"/>
    <property type="project" value="TreeGrafter"/>
</dbReference>
<dbReference type="PROSITE" id="PS51257">
    <property type="entry name" value="PROKAR_LIPOPROTEIN"/>
    <property type="match status" value="1"/>
</dbReference>
<feature type="domain" description="GPI inositol-deacylase PGAP1-like alpha/beta" evidence="11">
    <location>
        <begin position="72"/>
        <end position="291"/>
    </location>
</feature>
<keyword evidence="7 10" id="KW-0653">Protein transport</keyword>
<gene>
    <name evidence="12" type="primary">ABSGL_14776.1 scaffold 14966</name>
</gene>
<evidence type="ECO:0000256" key="8">
    <source>
        <dbReference type="ARBA" id="ARBA00022989"/>
    </source>
</evidence>
<comment type="similarity">
    <text evidence="2 10">Belongs to the GPI inositol-deacylase family.</text>
</comment>
<evidence type="ECO:0000259" key="11">
    <source>
        <dbReference type="Pfam" id="PF07819"/>
    </source>
</evidence>
<evidence type="ECO:0000256" key="3">
    <source>
        <dbReference type="ARBA" id="ARBA00022448"/>
    </source>
</evidence>
<dbReference type="GO" id="GO:0006505">
    <property type="term" value="P:GPI anchor metabolic process"/>
    <property type="evidence" value="ECO:0007669"/>
    <property type="project" value="TreeGrafter"/>
</dbReference>
<dbReference type="GO" id="GO:0005789">
    <property type="term" value="C:endoplasmic reticulum membrane"/>
    <property type="evidence" value="ECO:0007669"/>
    <property type="project" value="UniProtKB-SubCell"/>
</dbReference>
<dbReference type="OrthoDB" id="348976at2759"/>
<dbReference type="AlphaFoldDB" id="A0A168SXB5"/>
<dbReference type="Pfam" id="PF07819">
    <property type="entry name" value="PGAP1"/>
    <property type="match status" value="1"/>
</dbReference>
<dbReference type="Gene3D" id="3.40.50.1820">
    <property type="entry name" value="alpha/beta hydrolase"/>
    <property type="match status" value="1"/>
</dbReference>
<evidence type="ECO:0000256" key="9">
    <source>
        <dbReference type="ARBA" id="ARBA00023136"/>
    </source>
</evidence>
<dbReference type="OMA" id="NAIHINH"/>